<dbReference type="EMBL" id="CP014859">
    <property type="protein sequence ID" value="AOS62432.1"/>
    <property type="molecule type" value="Genomic_DNA"/>
</dbReference>
<keyword evidence="3" id="KW-1185">Reference proteome</keyword>
<feature type="transmembrane region" description="Helical" evidence="1">
    <location>
        <begin position="21"/>
        <end position="46"/>
    </location>
</feature>
<sequence length="48" mass="5053">MNAEQPPTETSASGGRRALMVVAWLWVSLPFGYGLAQLIGTVAGLFTS</sequence>
<evidence type="ECO:0000313" key="2">
    <source>
        <dbReference type="EMBL" id="AOS62432.1"/>
    </source>
</evidence>
<keyword evidence="1" id="KW-0472">Membrane</keyword>
<dbReference type="KEGG" id="ahm:TL08_08085"/>
<keyword evidence="1" id="KW-1133">Transmembrane helix</keyword>
<dbReference type="RefSeq" id="WP_172803752.1">
    <property type="nucleotide sequence ID" value="NZ_CP014859.1"/>
</dbReference>
<proteinExistence type="predicted"/>
<evidence type="ECO:0000313" key="3">
    <source>
        <dbReference type="Proteomes" id="UP000095210"/>
    </source>
</evidence>
<keyword evidence="1" id="KW-0812">Transmembrane</keyword>
<organism evidence="2 3">
    <name type="scientific">Actinoalloteichus hymeniacidonis</name>
    <dbReference type="NCBI Taxonomy" id="340345"/>
    <lineage>
        <taxon>Bacteria</taxon>
        <taxon>Bacillati</taxon>
        <taxon>Actinomycetota</taxon>
        <taxon>Actinomycetes</taxon>
        <taxon>Pseudonocardiales</taxon>
        <taxon>Pseudonocardiaceae</taxon>
        <taxon>Actinoalloteichus</taxon>
    </lineage>
</organism>
<dbReference type="Proteomes" id="UP000095210">
    <property type="component" value="Chromosome"/>
</dbReference>
<accession>A0AAC9MXY4</accession>
<reference evidence="3" key="1">
    <citation type="submission" date="2016-03" db="EMBL/GenBank/DDBJ databases">
        <title>Complete genome sequence of the type strain Actinoalloteichus hymeniacidonis DSM 45092.</title>
        <authorList>
            <person name="Schaffert L."/>
            <person name="Albersmeier A."/>
            <person name="Winkler A."/>
            <person name="Kalinowski J."/>
            <person name="Zotchev S."/>
            <person name="Ruckert C."/>
        </authorList>
    </citation>
    <scope>NUCLEOTIDE SEQUENCE [LARGE SCALE GENOMIC DNA]</scope>
    <source>
        <strain evidence="3">HPA177(T) (DSM 45092(T))</strain>
    </source>
</reference>
<evidence type="ECO:0000256" key="1">
    <source>
        <dbReference type="SAM" id="Phobius"/>
    </source>
</evidence>
<protein>
    <submittedName>
        <fullName evidence="2">Uncharacterized protein</fullName>
    </submittedName>
</protein>
<dbReference type="AlphaFoldDB" id="A0AAC9MXY4"/>
<gene>
    <name evidence="2" type="ORF">TL08_08085</name>
</gene>
<name>A0AAC9MXY4_9PSEU</name>